<feature type="compositionally biased region" description="Polar residues" evidence="4">
    <location>
        <begin position="174"/>
        <end position="196"/>
    </location>
</feature>
<dbReference type="GO" id="GO:0005681">
    <property type="term" value="C:spliceosomal complex"/>
    <property type="evidence" value="ECO:0007669"/>
    <property type="project" value="TreeGrafter"/>
</dbReference>
<comment type="subcellular location">
    <subcellularLocation>
        <location evidence="1">Nucleus</location>
    </subcellularLocation>
</comment>
<evidence type="ECO:0000256" key="2">
    <source>
        <dbReference type="ARBA" id="ARBA00007643"/>
    </source>
</evidence>
<evidence type="ECO:0000313" key="5">
    <source>
        <dbReference type="EMBL" id="TPX77060.1"/>
    </source>
</evidence>
<keyword evidence="6" id="KW-1185">Reference proteome</keyword>
<comment type="caution">
    <text evidence="5">The sequence shown here is derived from an EMBL/GenBank/DDBJ whole genome shotgun (WGS) entry which is preliminary data.</text>
</comment>
<evidence type="ECO:0000256" key="1">
    <source>
        <dbReference type="ARBA" id="ARBA00004123"/>
    </source>
</evidence>
<evidence type="ECO:0000313" key="6">
    <source>
        <dbReference type="Proteomes" id="UP000320333"/>
    </source>
</evidence>
<dbReference type="GO" id="GO:0000398">
    <property type="term" value="P:mRNA splicing, via spliceosome"/>
    <property type="evidence" value="ECO:0007669"/>
    <property type="project" value="TreeGrafter"/>
</dbReference>
<dbReference type="InterPro" id="IPR010756">
    <property type="entry name" value="Tls1-like"/>
</dbReference>
<gene>
    <name evidence="5" type="ORF">CcCBS67573_g01676</name>
</gene>
<feature type="compositionally biased region" description="Basic and acidic residues" evidence="4">
    <location>
        <begin position="247"/>
        <end position="256"/>
    </location>
</feature>
<sequence length="331" mass="36721">MAPRKTKNMRQRSESESDGDSEAIDTENVSVNEPCKQLNEFLNRQLQNGFNIKPIRNSNIQNLSVHDVLELRKLKKKSVGVDAAALLRGDPLLLRQKAEEEKARRKKEDADPWRLKTGGLVDLGELKGSKMAFGEEPVSIGGGGFAAASNTMDTEKKMQEFIEQELSKRRQGASDPSTELSASNDTLSTIEDSANGPQLDEAQKPQSEGNVSFSAAMLTSIPVVDLGISTKLDNIEATEKARRDLMDKKKQLKDVDALTGPMNSGASVRFYKNKPHEDRHASDRNAGGDHKSKSDSNAEKGDSGKRKFDRRTMATDDLVMDKFKKRNYPRR</sequence>
<organism evidence="5 6">
    <name type="scientific">Chytriomyces confervae</name>
    <dbReference type="NCBI Taxonomy" id="246404"/>
    <lineage>
        <taxon>Eukaryota</taxon>
        <taxon>Fungi</taxon>
        <taxon>Fungi incertae sedis</taxon>
        <taxon>Chytridiomycota</taxon>
        <taxon>Chytridiomycota incertae sedis</taxon>
        <taxon>Chytridiomycetes</taxon>
        <taxon>Chytridiales</taxon>
        <taxon>Chytriomycetaceae</taxon>
        <taxon>Chytriomyces</taxon>
    </lineage>
</organism>
<dbReference type="PANTHER" id="PTHR13486:SF2">
    <property type="entry name" value="SPLICING FACTOR C9ORF78"/>
    <property type="match status" value="1"/>
</dbReference>
<keyword evidence="3" id="KW-0539">Nucleus</keyword>
<accession>A0A507FMW7</accession>
<feature type="compositionally biased region" description="Basic residues" evidence="4">
    <location>
        <begin position="1"/>
        <end position="10"/>
    </location>
</feature>
<evidence type="ECO:0000256" key="3">
    <source>
        <dbReference type="ARBA" id="ARBA00023242"/>
    </source>
</evidence>
<proteinExistence type="inferred from homology"/>
<evidence type="ECO:0000256" key="4">
    <source>
        <dbReference type="SAM" id="MobiDB-lite"/>
    </source>
</evidence>
<comment type="similarity">
    <text evidence="2">Belongs to the TLS1 family.</text>
</comment>
<feature type="compositionally biased region" description="Acidic residues" evidence="4">
    <location>
        <begin position="16"/>
        <end position="25"/>
    </location>
</feature>
<dbReference type="OrthoDB" id="5627at2759"/>
<feature type="region of interest" description="Disordered" evidence="4">
    <location>
        <begin position="247"/>
        <end position="331"/>
    </location>
</feature>
<dbReference type="STRING" id="246404.A0A507FMW7"/>
<name>A0A507FMW7_9FUNG</name>
<dbReference type="PANTHER" id="PTHR13486">
    <property type="entry name" value="TELOMERE LENGTH AND SILENCING PROTEIN 1 TLS1 FAMILY MEMBER"/>
    <property type="match status" value="1"/>
</dbReference>
<feature type="compositionally biased region" description="Basic and acidic residues" evidence="4">
    <location>
        <begin position="274"/>
        <end position="322"/>
    </location>
</feature>
<protein>
    <submittedName>
        <fullName evidence="5">Uncharacterized protein</fullName>
    </submittedName>
</protein>
<dbReference type="EMBL" id="QEAP01000029">
    <property type="protein sequence ID" value="TPX77060.1"/>
    <property type="molecule type" value="Genomic_DNA"/>
</dbReference>
<reference evidence="5 6" key="1">
    <citation type="journal article" date="2019" name="Sci. Rep.">
        <title>Comparative genomics of chytrid fungi reveal insights into the obligate biotrophic and pathogenic lifestyle of Synchytrium endobioticum.</title>
        <authorList>
            <person name="van de Vossenberg B.T.L.H."/>
            <person name="Warris S."/>
            <person name="Nguyen H.D.T."/>
            <person name="van Gent-Pelzer M.P.E."/>
            <person name="Joly D.L."/>
            <person name="van de Geest H.C."/>
            <person name="Bonants P.J.M."/>
            <person name="Smith D.S."/>
            <person name="Levesque C.A."/>
            <person name="van der Lee T.A.J."/>
        </authorList>
    </citation>
    <scope>NUCLEOTIDE SEQUENCE [LARGE SCALE GENOMIC DNA]</scope>
    <source>
        <strain evidence="5 6">CBS 675.73</strain>
    </source>
</reference>
<feature type="region of interest" description="Disordered" evidence="4">
    <location>
        <begin position="165"/>
        <end position="210"/>
    </location>
</feature>
<dbReference type="Pfam" id="PF07052">
    <property type="entry name" value="Hep_59"/>
    <property type="match status" value="1"/>
</dbReference>
<dbReference type="AlphaFoldDB" id="A0A507FMW7"/>
<dbReference type="Proteomes" id="UP000320333">
    <property type="component" value="Unassembled WGS sequence"/>
</dbReference>
<feature type="region of interest" description="Disordered" evidence="4">
    <location>
        <begin position="1"/>
        <end position="31"/>
    </location>
</feature>